<dbReference type="KEGG" id="wsu:WS1240"/>
<dbReference type="InterPro" id="IPR007607">
    <property type="entry name" value="BacA/B"/>
</dbReference>
<gene>
    <name evidence="2" type="ordered locus">WS1240</name>
</gene>
<sequence>MVIDCNLHIDGEFEGVIRSKNSVTIGKSGGVGGEIYAEKLVVSGKFTGSCDCDVIEIMPQGRIDGQIITKELVIERKGYFVGESKIKEDGSKFGTLSKIEKAEKADKVIDPK</sequence>
<protein>
    <recommendedName>
        <fullName evidence="4">Polymer-forming cytoskeletal protein</fullName>
    </recommendedName>
</protein>
<evidence type="ECO:0000256" key="1">
    <source>
        <dbReference type="ARBA" id="ARBA00044755"/>
    </source>
</evidence>
<dbReference type="STRING" id="273121.WS1240"/>
<dbReference type="Pfam" id="PF04519">
    <property type="entry name" value="Bactofilin"/>
    <property type="match status" value="1"/>
</dbReference>
<name>Q7MRL4_WOLSU</name>
<dbReference type="Proteomes" id="UP000000422">
    <property type="component" value="Chromosome"/>
</dbReference>
<dbReference type="PANTHER" id="PTHR35024:SF4">
    <property type="entry name" value="POLYMER-FORMING CYTOSKELETAL PROTEIN"/>
    <property type="match status" value="1"/>
</dbReference>
<reference evidence="2 3" key="1">
    <citation type="journal article" date="2003" name="Proc. Natl. Acad. Sci. U.S.A.">
        <title>Complete genome sequence and analysis of Wolinella succinogenes.</title>
        <authorList>
            <person name="Baar C."/>
            <person name="Eppinger M."/>
            <person name="Raddatz G."/>
            <person name="Simon JM."/>
            <person name="Lanz C."/>
            <person name="Klimmek O."/>
            <person name="Nandakumar R."/>
            <person name="Gross R."/>
            <person name="Rosinus A."/>
            <person name="Keller H."/>
            <person name="Jagtap P."/>
            <person name="Linke B."/>
            <person name="Meyer F."/>
            <person name="Lederer H."/>
            <person name="Schuster S.C."/>
        </authorList>
    </citation>
    <scope>NUCLEOTIDE SEQUENCE [LARGE SCALE GENOMIC DNA]</scope>
    <source>
        <strain evidence="3">ATCC 29543 / DSM 1740 / CCUG 13145 / JCM 31913 / LMG 7466 / NCTC 11488 / FDC 602W</strain>
    </source>
</reference>
<dbReference type="AlphaFoldDB" id="Q7MRL4"/>
<proteinExistence type="inferred from homology"/>
<evidence type="ECO:0008006" key="4">
    <source>
        <dbReference type="Google" id="ProtNLM"/>
    </source>
</evidence>
<accession>Q7MRL4</accession>
<dbReference type="eggNOG" id="COG1664">
    <property type="taxonomic scope" value="Bacteria"/>
</dbReference>
<organism evidence="3">
    <name type="scientific">Wolinella succinogenes (strain ATCC 29543 / DSM 1740 / CCUG 13145 / JCM 31913 / LMG 7466 / NCTC 11488 / FDC 602W)</name>
    <name type="common">Vibrio succinogenes</name>
    <dbReference type="NCBI Taxonomy" id="273121"/>
    <lineage>
        <taxon>Bacteria</taxon>
        <taxon>Pseudomonadati</taxon>
        <taxon>Campylobacterota</taxon>
        <taxon>Epsilonproteobacteria</taxon>
        <taxon>Campylobacterales</taxon>
        <taxon>Helicobacteraceae</taxon>
        <taxon>Wolinella</taxon>
    </lineage>
</organism>
<dbReference type="PANTHER" id="PTHR35024">
    <property type="entry name" value="HYPOTHETICAL CYTOSOLIC PROTEIN"/>
    <property type="match status" value="1"/>
</dbReference>
<evidence type="ECO:0000313" key="3">
    <source>
        <dbReference type="Proteomes" id="UP000000422"/>
    </source>
</evidence>
<evidence type="ECO:0000313" key="2">
    <source>
        <dbReference type="EMBL" id="CAE10320.1"/>
    </source>
</evidence>
<dbReference type="HOGENOM" id="CLU_072799_3_1_7"/>
<dbReference type="EMBL" id="BX571660">
    <property type="protein sequence ID" value="CAE10320.1"/>
    <property type="molecule type" value="Genomic_DNA"/>
</dbReference>
<keyword evidence="3" id="KW-1185">Reference proteome</keyword>
<comment type="similarity">
    <text evidence="1">Belongs to the bactofilin family.</text>
</comment>